<reference evidence="1" key="1">
    <citation type="submission" date="2021-06" db="EMBL/GenBank/DDBJ databases">
        <authorList>
            <person name="Kallberg Y."/>
            <person name="Tangrot J."/>
            <person name="Rosling A."/>
        </authorList>
    </citation>
    <scope>NUCLEOTIDE SEQUENCE</scope>
    <source>
        <strain evidence="1">87-6 pot B 2015</strain>
    </source>
</reference>
<protein>
    <submittedName>
        <fullName evidence="1">4290_t:CDS:1</fullName>
    </submittedName>
</protein>
<feature type="non-terminal residue" evidence="1">
    <location>
        <position position="263"/>
    </location>
</feature>
<evidence type="ECO:0000313" key="2">
    <source>
        <dbReference type="Proteomes" id="UP000789375"/>
    </source>
</evidence>
<dbReference type="Proteomes" id="UP000789375">
    <property type="component" value="Unassembled WGS sequence"/>
</dbReference>
<dbReference type="AlphaFoldDB" id="A0A9N9DX49"/>
<comment type="caution">
    <text evidence="1">The sequence shown here is derived from an EMBL/GenBank/DDBJ whole genome shotgun (WGS) entry which is preliminary data.</text>
</comment>
<accession>A0A9N9DX49</accession>
<organism evidence="1 2">
    <name type="scientific">Funneliformis mosseae</name>
    <name type="common">Endomycorrhizal fungus</name>
    <name type="synonym">Glomus mosseae</name>
    <dbReference type="NCBI Taxonomy" id="27381"/>
    <lineage>
        <taxon>Eukaryota</taxon>
        <taxon>Fungi</taxon>
        <taxon>Fungi incertae sedis</taxon>
        <taxon>Mucoromycota</taxon>
        <taxon>Glomeromycotina</taxon>
        <taxon>Glomeromycetes</taxon>
        <taxon>Glomerales</taxon>
        <taxon>Glomeraceae</taxon>
        <taxon>Funneliformis</taxon>
    </lineage>
</organism>
<dbReference type="EMBL" id="CAJVPP010004712">
    <property type="protein sequence ID" value="CAG8654322.1"/>
    <property type="molecule type" value="Genomic_DNA"/>
</dbReference>
<sequence length="263" mass="30244">EISAIDESDSVIDQQNNVNTKSMEEVHVSEVIAEQSVSDKSVKFIRDARSKAVQSEWFDSHFIDRREKNLDSELLIADISGINSQDSVISLNEKDRQDIYLASPSSESCIASPSFENSKEGKVPYKQKVKKGLVCELLEFIRSYESLPNFTTFSKQIPVDFDLASECQKVISRKSFSRSHDLLAELNKSELKKSPDVRNKSITWCRDAFEYIDPEAKCPACKSVHMHRCIWGDWTCQDKNNFYYLMCPWDIYENKKVKIAIQD</sequence>
<name>A0A9N9DX49_FUNMO</name>
<keyword evidence="2" id="KW-1185">Reference proteome</keyword>
<proteinExistence type="predicted"/>
<evidence type="ECO:0000313" key="1">
    <source>
        <dbReference type="EMBL" id="CAG8654322.1"/>
    </source>
</evidence>
<gene>
    <name evidence="1" type="ORF">FMOSSE_LOCUS11629</name>
</gene>